<evidence type="ECO:0000256" key="8">
    <source>
        <dbReference type="ARBA" id="ARBA00023136"/>
    </source>
</evidence>
<dbReference type="SUPFAM" id="SSF81321">
    <property type="entry name" value="Family A G protein-coupled receptor-like"/>
    <property type="match status" value="1"/>
</dbReference>
<keyword evidence="7 12" id="KW-0297">G-protein coupled receptor</keyword>
<evidence type="ECO:0000256" key="2">
    <source>
        <dbReference type="ARBA" id="ARBA00007376"/>
    </source>
</evidence>
<evidence type="ECO:0000256" key="11">
    <source>
        <dbReference type="RuleBase" id="RU004423"/>
    </source>
</evidence>
<dbReference type="GO" id="GO:0004930">
    <property type="term" value="F:G protein-coupled receptor activity"/>
    <property type="evidence" value="ECO:0007669"/>
    <property type="project" value="UniProtKB-KW"/>
</dbReference>
<feature type="transmembrane region" description="Helical" evidence="13">
    <location>
        <begin position="231"/>
        <end position="255"/>
    </location>
</feature>
<evidence type="ECO:0000256" key="4">
    <source>
        <dbReference type="ARBA" id="ARBA00022606"/>
    </source>
</evidence>
<gene>
    <name evidence="14" type="ORF">GDO54_009894</name>
</gene>
<keyword evidence="4 12" id="KW-0716">Sensory transduction</keyword>
<proteinExistence type="inferred from homology"/>
<comment type="subcellular location">
    <subcellularLocation>
        <location evidence="1 12">Membrane</location>
        <topology evidence="1 12">Multi-pass membrane protein</topology>
    </subcellularLocation>
</comment>
<feature type="transmembrane region" description="Helical" evidence="13">
    <location>
        <begin position="191"/>
        <end position="210"/>
    </location>
</feature>
<evidence type="ECO:0000256" key="3">
    <source>
        <dbReference type="ARBA" id="ARBA00022480"/>
    </source>
</evidence>
<dbReference type="PANTHER" id="PTHR11394:SF160">
    <property type="entry name" value="TASTE RECEPTOR TYPE 2"/>
    <property type="match status" value="1"/>
</dbReference>
<dbReference type="InterPro" id="IPR007960">
    <property type="entry name" value="TAS2R"/>
</dbReference>
<dbReference type="Pfam" id="PF05296">
    <property type="entry name" value="TAS2R"/>
    <property type="match status" value="1"/>
</dbReference>
<accession>A0AAV3A3G4</accession>
<dbReference type="GO" id="GO:0033038">
    <property type="term" value="F:bitter taste receptor activity"/>
    <property type="evidence" value="ECO:0007669"/>
    <property type="project" value="InterPro"/>
</dbReference>
<dbReference type="Proteomes" id="UP001181693">
    <property type="component" value="Unassembled WGS sequence"/>
</dbReference>
<keyword evidence="6 13" id="KW-1133">Transmembrane helix</keyword>
<evidence type="ECO:0000313" key="15">
    <source>
        <dbReference type="Proteomes" id="UP001181693"/>
    </source>
</evidence>
<dbReference type="AlphaFoldDB" id="A0AAV3A3G4"/>
<feature type="transmembrane region" description="Helical" evidence="13">
    <location>
        <begin position="261"/>
        <end position="280"/>
    </location>
</feature>
<evidence type="ECO:0000256" key="12">
    <source>
        <dbReference type="RuleBase" id="RU004424"/>
    </source>
</evidence>
<keyword evidence="9 12" id="KW-0675">Receptor</keyword>
<keyword evidence="10 12" id="KW-0807">Transducer</keyword>
<feature type="transmembrane region" description="Helical" evidence="13">
    <location>
        <begin position="93"/>
        <end position="115"/>
    </location>
</feature>
<dbReference type="GO" id="GO:0016020">
    <property type="term" value="C:membrane"/>
    <property type="evidence" value="ECO:0007669"/>
    <property type="project" value="UniProtKB-SubCell"/>
</dbReference>
<dbReference type="PANTHER" id="PTHR11394">
    <property type="entry name" value="TASTE RECEPTOR TYPE 2"/>
    <property type="match status" value="1"/>
</dbReference>
<evidence type="ECO:0000256" key="9">
    <source>
        <dbReference type="ARBA" id="ARBA00023170"/>
    </source>
</evidence>
<name>A0AAV3A3G4_PYXAD</name>
<evidence type="ECO:0000256" key="13">
    <source>
        <dbReference type="SAM" id="Phobius"/>
    </source>
</evidence>
<evidence type="ECO:0000256" key="1">
    <source>
        <dbReference type="ARBA" id="ARBA00004141"/>
    </source>
</evidence>
<dbReference type="EMBL" id="DYDO01000004">
    <property type="protein sequence ID" value="DBA25514.1"/>
    <property type="molecule type" value="Genomic_DNA"/>
</dbReference>
<keyword evidence="5 12" id="KW-0812">Transmembrane</keyword>
<organism evidence="14 15">
    <name type="scientific">Pyxicephalus adspersus</name>
    <name type="common">African bullfrog</name>
    <dbReference type="NCBI Taxonomy" id="30357"/>
    <lineage>
        <taxon>Eukaryota</taxon>
        <taxon>Metazoa</taxon>
        <taxon>Chordata</taxon>
        <taxon>Craniata</taxon>
        <taxon>Vertebrata</taxon>
        <taxon>Euteleostomi</taxon>
        <taxon>Amphibia</taxon>
        <taxon>Batrachia</taxon>
        <taxon>Anura</taxon>
        <taxon>Neobatrachia</taxon>
        <taxon>Ranoidea</taxon>
        <taxon>Pyxicephalidae</taxon>
        <taxon>Pyxicephalinae</taxon>
        <taxon>Pyxicephalus</taxon>
    </lineage>
</organism>
<comment type="similarity">
    <text evidence="2 11">Belongs to the G-protein coupled receptor T2R family.</text>
</comment>
<evidence type="ECO:0000256" key="7">
    <source>
        <dbReference type="ARBA" id="ARBA00023040"/>
    </source>
</evidence>
<feature type="transmembrane region" description="Helical" evidence="13">
    <location>
        <begin position="55"/>
        <end position="73"/>
    </location>
</feature>
<evidence type="ECO:0000256" key="6">
    <source>
        <dbReference type="ARBA" id="ARBA00022989"/>
    </source>
</evidence>
<evidence type="ECO:0000256" key="5">
    <source>
        <dbReference type="ARBA" id="ARBA00022692"/>
    </source>
</evidence>
<keyword evidence="8 12" id="KW-0472">Membrane</keyword>
<evidence type="ECO:0000313" key="14">
    <source>
        <dbReference type="EMBL" id="DBA25514.1"/>
    </source>
</evidence>
<keyword evidence="3 12" id="KW-0919">Taste</keyword>
<feature type="transmembrane region" description="Helical" evidence="13">
    <location>
        <begin position="20"/>
        <end position="43"/>
    </location>
</feature>
<feature type="transmembrane region" description="Helical" evidence="13">
    <location>
        <begin position="135"/>
        <end position="159"/>
    </location>
</feature>
<comment type="caution">
    <text evidence="14">The sequence shown here is derived from an EMBL/GenBank/DDBJ whole genome shotgun (WGS) entry which is preliminary data.</text>
</comment>
<evidence type="ECO:0000256" key="10">
    <source>
        <dbReference type="ARBA" id="ARBA00023224"/>
    </source>
</evidence>
<reference evidence="14" key="1">
    <citation type="thesis" date="2020" institute="ProQuest LLC" country="789 East Eisenhower Parkway, Ann Arbor, MI, USA">
        <title>Comparative Genomics and Chromosome Evolution.</title>
        <authorList>
            <person name="Mudd A.B."/>
        </authorList>
    </citation>
    <scope>NUCLEOTIDE SEQUENCE</scope>
    <source>
        <strain evidence="14">1538</strain>
        <tissue evidence="14">Blood</tissue>
    </source>
</reference>
<keyword evidence="15" id="KW-1185">Reference proteome</keyword>
<sequence>MANCTEDYKINLKKSFFDVATPIIILAGLMIQSFIVAVNVMQWMKGRSITSADKIITSIGISRMFFHTAFLLIDVPICQLPKFSQICSTVILFITHSSSSSSMYLSVLLSFFFYFKISTFHNVFLCLKAIILRRVVYLIIASVLLSLVYSSMFICINSFTLVTNPTQHNISDYGQENILSYYNILWNTPPLFLVFIASALLIILLGFHIRKMNKHGNVRNNTDTYQRTMRFTVASWLSWSLYILVYLAKACFHLLEDKTEFIFIINIFPSLLSICLIYAATKLRNQFFRFFHCGTLFLPKRKTSKPKSKELVD</sequence>
<protein>
    <recommendedName>
        <fullName evidence="12">Taste receptor type 2</fullName>
    </recommendedName>
</protein>
<dbReference type="Gene3D" id="1.20.1070.10">
    <property type="entry name" value="Rhodopsin 7-helix transmembrane proteins"/>
    <property type="match status" value="1"/>
</dbReference>